<dbReference type="Pfam" id="PF07372">
    <property type="entry name" value="DUF1491"/>
    <property type="match status" value="1"/>
</dbReference>
<comment type="caution">
    <text evidence="1">The sequence shown here is derived from an EMBL/GenBank/DDBJ whole genome shotgun (WGS) entry which is preliminary data.</text>
</comment>
<evidence type="ECO:0000313" key="2">
    <source>
        <dbReference type="Proteomes" id="UP001061452"/>
    </source>
</evidence>
<dbReference type="Gene3D" id="3.40.1530.20">
    <property type="entry name" value="Protein of unknown function (DUF1491)"/>
    <property type="match status" value="1"/>
</dbReference>
<protein>
    <recommendedName>
        <fullName evidence="3">DUF1491 family protein</fullName>
    </recommendedName>
</protein>
<evidence type="ECO:0008006" key="3">
    <source>
        <dbReference type="Google" id="ProtNLM"/>
    </source>
</evidence>
<sequence length="135" mass="15024">MRETVLFLHTSRCFSALPEKSAPMEKARLKTGIWVRAMLRQAGQKGNPGMVLHHGDDDAGGVLIVLLGRAGHMSVLAQTRTHDGRRAWFRATGEAAVDQAGVDAYVTRQMERDPDLWVLEFETPDLMPPFEAKLI</sequence>
<accession>A0ABQ0PEP8</accession>
<organism evidence="1 2">
    <name type="scientific">Komagataeibacter intermedius NRIC 0521</name>
    <dbReference type="NCBI Taxonomy" id="1307934"/>
    <lineage>
        <taxon>Bacteria</taxon>
        <taxon>Pseudomonadati</taxon>
        <taxon>Pseudomonadota</taxon>
        <taxon>Alphaproteobacteria</taxon>
        <taxon>Acetobacterales</taxon>
        <taxon>Acetobacteraceae</taxon>
        <taxon>Komagataeibacter</taxon>
    </lineage>
</organism>
<evidence type="ECO:0000313" key="1">
    <source>
        <dbReference type="EMBL" id="GBQ65421.1"/>
    </source>
</evidence>
<gene>
    <name evidence="1" type="ORF">AA0521_0454</name>
</gene>
<keyword evidence="2" id="KW-1185">Reference proteome</keyword>
<dbReference type="InterPro" id="IPR009964">
    <property type="entry name" value="DUF1491"/>
</dbReference>
<dbReference type="Proteomes" id="UP001061452">
    <property type="component" value="Unassembled WGS sequence"/>
</dbReference>
<proteinExistence type="predicted"/>
<name>A0ABQ0PEP8_9PROT</name>
<dbReference type="EMBL" id="BAQJ01000007">
    <property type="protein sequence ID" value="GBQ65421.1"/>
    <property type="molecule type" value="Genomic_DNA"/>
</dbReference>
<reference evidence="1" key="1">
    <citation type="submission" date="2013-04" db="EMBL/GenBank/DDBJ databases">
        <title>The genome sequencing project of 58 acetic acid bacteria.</title>
        <authorList>
            <person name="Okamoto-Kainuma A."/>
            <person name="Ishikawa M."/>
            <person name="Umino S."/>
            <person name="Koizumi Y."/>
            <person name="Shiwa Y."/>
            <person name="Yoshikawa H."/>
            <person name="Matsutani M."/>
            <person name="Matsushita K."/>
        </authorList>
    </citation>
    <scope>NUCLEOTIDE SEQUENCE</scope>
    <source>
        <strain evidence="1">NRIC 0521</strain>
    </source>
</reference>